<dbReference type="InterPro" id="IPR012337">
    <property type="entry name" value="RNaseH-like_sf"/>
</dbReference>
<dbReference type="Gene3D" id="1.10.340.70">
    <property type="match status" value="1"/>
</dbReference>
<dbReference type="InterPro" id="IPR001584">
    <property type="entry name" value="Integrase_cat-core"/>
</dbReference>
<dbReference type="Gramene" id="C.cajan_05353.t">
    <property type="protein sequence ID" value="C.cajan_05353.t.cds1"/>
    <property type="gene ID" value="C.cajan_05353"/>
</dbReference>
<dbReference type="SUPFAM" id="SSF53098">
    <property type="entry name" value="Ribonuclease H-like"/>
    <property type="match status" value="1"/>
</dbReference>
<keyword evidence="3" id="KW-1185">Reference proteome</keyword>
<evidence type="ECO:0000313" key="3">
    <source>
        <dbReference type="Proteomes" id="UP000075243"/>
    </source>
</evidence>
<dbReference type="EMBL" id="CM003604">
    <property type="protein sequence ID" value="KYP72882.1"/>
    <property type="molecule type" value="Genomic_DNA"/>
</dbReference>
<feature type="domain" description="Integrase catalytic" evidence="1">
    <location>
        <begin position="120"/>
        <end position="201"/>
    </location>
</feature>
<reference evidence="2 3" key="1">
    <citation type="journal article" date="2012" name="Nat. Biotechnol.">
        <title>Draft genome sequence of pigeonpea (Cajanus cajan), an orphan legume crop of resource-poor farmers.</title>
        <authorList>
            <person name="Varshney R.K."/>
            <person name="Chen W."/>
            <person name="Li Y."/>
            <person name="Bharti A.K."/>
            <person name="Saxena R.K."/>
            <person name="Schlueter J.A."/>
            <person name="Donoghue M.T."/>
            <person name="Azam S."/>
            <person name="Fan G."/>
            <person name="Whaley A.M."/>
            <person name="Farmer A.D."/>
            <person name="Sheridan J."/>
            <person name="Iwata A."/>
            <person name="Tuteja R."/>
            <person name="Penmetsa R.V."/>
            <person name="Wu W."/>
            <person name="Upadhyaya H.D."/>
            <person name="Yang S.P."/>
            <person name="Shah T."/>
            <person name="Saxena K.B."/>
            <person name="Michael T."/>
            <person name="McCombie W.R."/>
            <person name="Yang B."/>
            <person name="Zhang G."/>
            <person name="Yang H."/>
            <person name="Wang J."/>
            <person name="Spillane C."/>
            <person name="Cook D.R."/>
            <person name="May G.D."/>
            <person name="Xu X."/>
            <person name="Jackson S.A."/>
        </authorList>
    </citation>
    <scope>NUCLEOTIDE SEQUENCE [LARGE SCALE GENOMIC DNA]</scope>
    <source>
        <strain evidence="3">cv. Asha</strain>
    </source>
</reference>
<accession>A0A151U0N2</accession>
<dbReference type="InterPro" id="IPR041588">
    <property type="entry name" value="Integrase_H2C2"/>
</dbReference>
<dbReference type="InterPro" id="IPR052160">
    <property type="entry name" value="Gypsy_RT_Integrase-like"/>
</dbReference>
<dbReference type="Proteomes" id="UP000075243">
    <property type="component" value="Chromosome 2"/>
</dbReference>
<evidence type="ECO:0000313" key="2">
    <source>
        <dbReference type="EMBL" id="KYP72882.1"/>
    </source>
</evidence>
<dbReference type="Pfam" id="PF00665">
    <property type="entry name" value="rve"/>
    <property type="match status" value="1"/>
</dbReference>
<evidence type="ECO:0000259" key="1">
    <source>
        <dbReference type="PROSITE" id="PS50994"/>
    </source>
</evidence>
<dbReference type="PROSITE" id="PS50994">
    <property type="entry name" value="INTEGRASE"/>
    <property type="match status" value="1"/>
</dbReference>
<sequence length="201" mass="22787">MTDIWNFIVNNLESTDPTESRKIRTQAARYSVVARELYRRGFSTPLLKCIDQQQAEYVIREVHDGICGSHSGGRTLATKILRAGYYWPTLKTDCADYVKKCIQCQKHVNLIHASATELHSISSPWSFALWGVDILGLFPLAKGQCKFLIVAVDYFTKWIEAEPLTSITAVNVQKFMWKNIITQFGIPHALISDNGLQFTSE</sequence>
<organism evidence="2 3">
    <name type="scientific">Cajanus cajan</name>
    <name type="common">Pigeon pea</name>
    <name type="synonym">Cajanus indicus</name>
    <dbReference type="NCBI Taxonomy" id="3821"/>
    <lineage>
        <taxon>Eukaryota</taxon>
        <taxon>Viridiplantae</taxon>
        <taxon>Streptophyta</taxon>
        <taxon>Embryophyta</taxon>
        <taxon>Tracheophyta</taxon>
        <taxon>Spermatophyta</taxon>
        <taxon>Magnoliopsida</taxon>
        <taxon>eudicotyledons</taxon>
        <taxon>Gunneridae</taxon>
        <taxon>Pentapetalae</taxon>
        <taxon>rosids</taxon>
        <taxon>fabids</taxon>
        <taxon>Fabales</taxon>
        <taxon>Fabaceae</taxon>
        <taxon>Papilionoideae</taxon>
        <taxon>50 kb inversion clade</taxon>
        <taxon>NPAAA clade</taxon>
        <taxon>indigoferoid/millettioid clade</taxon>
        <taxon>Phaseoleae</taxon>
        <taxon>Cajanus</taxon>
    </lineage>
</organism>
<dbReference type="AlphaFoldDB" id="A0A151U0N2"/>
<dbReference type="PANTHER" id="PTHR47266">
    <property type="entry name" value="ENDONUCLEASE-RELATED"/>
    <property type="match status" value="1"/>
</dbReference>
<name>A0A151U0N2_CAJCA</name>
<proteinExistence type="predicted"/>
<dbReference type="Gene3D" id="3.30.420.10">
    <property type="entry name" value="Ribonuclease H-like superfamily/Ribonuclease H"/>
    <property type="match status" value="1"/>
</dbReference>
<dbReference type="InterPro" id="IPR036397">
    <property type="entry name" value="RNaseH_sf"/>
</dbReference>
<dbReference type="Pfam" id="PF17921">
    <property type="entry name" value="Integrase_H2C2"/>
    <property type="match status" value="1"/>
</dbReference>
<dbReference type="GO" id="GO:0003676">
    <property type="term" value="F:nucleic acid binding"/>
    <property type="evidence" value="ECO:0007669"/>
    <property type="project" value="InterPro"/>
</dbReference>
<dbReference type="GO" id="GO:0015074">
    <property type="term" value="P:DNA integration"/>
    <property type="evidence" value="ECO:0007669"/>
    <property type="project" value="InterPro"/>
</dbReference>
<gene>
    <name evidence="2" type="ORF">KK1_005486</name>
</gene>
<protein>
    <submittedName>
        <fullName evidence="2">Gypsy retrotransposon integrase-like protein 1</fullName>
    </submittedName>
</protein>